<dbReference type="GO" id="GO:0006281">
    <property type="term" value="P:DNA repair"/>
    <property type="evidence" value="ECO:0007669"/>
    <property type="project" value="InterPro"/>
</dbReference>
<evidence type="ECO:0000313" key="1">
    <source>
        <dbReference type="EMBL" id="SVD84116.1"/>
    </source>
</evidence>
<accession>A0A382YLE9</accession>
<feature type="non-terminal residue" evidence="1">
    <location>
        <position position="26"/>
    </location>
</feature>
<organism evidence="1">
    <name type="scientific">marine metagenome</name>
    <dbReference type="NCBI Taxonomy" id="408172"/>
    <lineage>
        <taxon>unclassified sequences</taxon>
        <taxon>metagenomes</taxon>
        <taxon>ecological metagenomes</taxon>
    </lineage>
</organism>
<name>A0A382YLE9_9ZZZZ</name>
<dbReference type="GO" id="GO:0003824">
    <property type="term" value="F:catalytic activity"/>
    <property type="evidence" value="ECO:0007669"/>
    <property type="project" value="InterPro"/>
</dbReference>
<proteinExistence type="predicted"/>
<dbReference type="AlphaFoldDB" id="A0A382YLE9"/>
<dbReference type="EMBL" id="UINC01176812">
    <property type="protein sequence ID" value="SVD84116.1"/>
    <property type="molecule type" value="Genomic_DNA"/>
</dbReference>
<protein>
    <recommendedName>
        <fullName evidence="2">DNA-3-methyladenine glycosylase I</fullName>
    </recommendedName>
</protein>
<gene>
    <name evidence="1" type="ORF">METZ01_LOCUS436970</name>
</gene>
<sequence>MLTRCPWLDESKTDYVAYHDEEWGVP</sequence>
<dbReference type="Gene3D" id="1.10.340.30">
    <property type="entry name" value="Hypothetical protein, domain 2"/>
    <property type="match status" value="1"/>
</dbReference>
<dbReference type="InterPro" id="IPR011257">
    <property type="entry name" value="DNA_glycosylase"/>
</dbReference>
<reference evidence="1" key="1">
    <citation type="submission" date="2018-05" db="EMBL/GenBank/DDBJ databases">
        <authorList>
            <person name="Lanie J.A."/>
            <person name="Ng W.-L."/>
            <person name="Kazmierczak K.M."/>
            <person name="Andrzejewski T.M."/>
            <person name="Davidsen T.M."/>
            <person name="Wayne K.J."/>
            <person name="Tettelin H."/>
            <person name="Glass J.I."/>
            <person name="Rusch D."/>
            <person name="Podicherti R."/>
            <person name="Tsui H.-C.T."/>
            <person name="Winkler M.E."/>
        </authorList>
    </citation>
    <scope>NUCLEOTIDE SEQUENCE</scope>
</reference>
<dbReference type="SUPFAM" id="SSF48150">
    <property type="entry name" value="DNA-glycosylase"/>
    <property type="match status" value="1"/>
</dbReference>
<evidence type="ECO:0008006" key="2">
    <source>
        <dbReference type="Google" id="ProtNLM"/>
    </source>
</evidence>